<dbReference type="Proteomes" id="UP000714275">
    <property type="component" value="Unassembled WGS sequence"/>
</dbReference>
<comment type="caution">
    <text evidence="1">The sequence shown here is derived from an EMBL/GenBank/DDBJ whole genome shotgun (WGS) entry which is preliminary data.</text>
</comment>
<accession>A0A9P7D3B2</accession>
<evidence type="ECO:0000313" key="1">
    <source>
        <dbReference type="EMBL" id="KAG1777557.1"/>
    </source>
</evidence>
<protein>
    <submittedName>
        <fullName evidence="1">Uncharacterized protein</fullName>
    </submittedName>
</protein>
<dbReference type="EMBL" id="JABBWD010000020">
    <property type="protein sequence ID" value="KAG1777557.1"/>
    <property type="molecule type" value="Genomic_DNA"/>
</dbReference>
<dbReference type="PANTHER" id="PTHR42100:SF1">
    <property type="entry name" value="OXIDOREDUCTASE 178 KDA SUBUNIT, PUTATIVE (AFU_ORTHOLOGUE AFUA_8G04320)-RELATED"/>
    <property type="match status" value="1"/>
</dbReference>
<organism evidence="1 2">
    <name type="scientific">Suillus placidus</name>
    <dbReference type="NCBI Taxonomy" id="48579"/>
    <lineage>
        <taxon>Eukaryota</taxon>
        <taxon>Fungi</taxon>
        <taxon>Dikarya</taxon>
        <taxon>Basidiomycota</taxon>
        <taxon>Agaricomycotina</taxon>
        <taxon>Agaricomycetes</taxon>
        <taxon>Agaricomycetidae</taxon>
        <taxon>Boletales</taxon>
        <taxon>Suillineae</taxon>
        <taxon>Suillaceae</taxon>
        <taxon>Suillus</taxon>
    </lineage>
</organism>
<evidence type="ECO:0000313" key="2">
    <source>
        <dbReference type="Proteomes" id="UP000714275"/>
    </source>
</evidence>
<dbReference type="GO" id="GO:0005739">
    <property type="term" value="C:mitochondrion"/>
    <property type="evidence" value="ECO:0007669"/>
    <property type="project" value="InterPro"/>
</dbReference>
<reference evidence="1" key="1">
    <citation type="journal article" date="2020" name="New Phytol.">
        <title>Comparative genomics reveals dynamic genome evolution in host specialist ectomycorrhizal fungi.</title>
        <authorList>
            <person name="Lofgren L.A."/>
            <person name="Nguyen N.H."/>
            <person name="Vilgalys R."/>
            <person name="Ruytinx J."/>
            <person name="Liao H.L."/>
            <person name="Branco S."/>
            <person name="Kuo A."/>
            <person name="LaButti K."/>
            <person name="Lipzen A."/>
            <person name="Andreopoulos W."/>
            <person name="Pangilinan J."/>
            <person name="Riley R."/>
            <person name="Hundley H."/>
            <person name="Na H."/>
            <person name="Barry K."/>
            <person name="Grigoriev I.V."/>
            <person name="Stajich J.E."/>
            <person name="Kennedy P.G."/>
        </authorList>
    </citation>
    <scope>NUCLEOTIDE SEQUENCE</scope>
    <source>
        <strain evidence="1">DOB743</strain>
    </source>
</reference>
<dbReference type="AlphaFoldDB" id="A0A9P7D3B2"/>
<proteinExistence type="predicted"/>
<sequence length="156" mass="17757">MSLARARLLLPRKHAVGSVSLIQRRFASHDSHAHHEHHDDAHYSPEAGFSTPFWRNTVLLSLFAVGFYKWAPSPNQDVYLTRWLAQYTTPSEIWATVNQKHLLLSHQASENTILQTDAKRPNVHRYRYPQILDTGSPHLQPVGRVADMSSTVVRSG</sequence>
<gene>
    <name evidence="1" type="ORF">EV702DRAFT_1101889</name>
</gene>
<dbReference type="InterPro" id="IPR034444">
    <property type="entry name" value="Nuo17.8"/>
</dbReference>
<dbReference type="OrthoDB" id="2120038at2759"/>
<name>A0A9P7D3B2_9AGAM</name>
<dbReference type="PANTHER" id="PTHR42100">
    <property type="entry name" value="OXIDOREDUCTASE 178 KDA SUBUNIT, PUTATIVE (AFU_ORTHOLOGUE AFUA_8G04320)-RELATED"/>
    <property type="match status" value="1"/>
</dbReference>
<keyword evidence="2" id="KW-1185">Reference proteome</keyword>